<dbReference type="EMBL" id="MK804892">
    <property type="protein sequence ID" value="QDJ96140.1"/>
    <property type="molecule type" value="Genomic_DNA"/>
</dbReference>
<accession>A0A514TUA3</accession>
<reference evidence="1 2" key="1">
    <citation type="submission" date="2019-04" db="EMBL/GenBank/DDBJ databases">
        <title>Nine Novel Phages from a Plateau Lake in Southwest China Provide Insights into Aeromonas Phage Diversity.</title>
        <authorList>
            <person name="Xiao W."/>
            <person name="Bai M."/>
        </authorList>
    </citation>
    <scope>NUCLEOTIDE SEQUENCE [LARGE SCALE GENOMIC DNA]</scope>
</reference>
<sequence>MTTITIIDGRDTSELIAKVTAMLADGPVQVKLSGKKARSMSQNNLAHLWFGEISKWLTGHGRDFATPEWCKNAMKHTFLGYDDVFDMDVITGISTRRQELRHTSKLDVGEMKLFMDQVYHWCLEKELMLTIPEDCEYDRLRKEELGI</sequence>
<name>A0A514TUA3_9CAUD</name>
<proteinExistence type="predicted"/>
<dbReference type="InterPro" id="IPR036619">
    <property type="entry name" value="NinB_sf"/>
</dbReference>
<dbReference type="SUPFAM" id="SSF103370">
    <property type="entry name" value="NinB"/>
    <property type="match status" value="1"/>
</dbReference>
<keyword evidence="2" id="KW-1185">Reference proteome</keyword>
<dbReference type="Proteomes" id="UP000316563">
    <property type="component" value="Segment"/>
</dbReference>
<gene>
    <name evidence="1" type="ORF">4D05_027</name>
</gene>
<protein>
    <recommendedName>
        <fullName evidence="3">NinB protein</fullName>
    </recommendedName>
</protein>
<evidence type="ECO:0000313" key="1">
    <source>
        <dbReference type="EMBL" id="QDJ96140.1"/>
    </source>
</evidence>
<organism evidence="1 2">
    <name type="scientific">Aeromonas phage 4_D05</name>
    <dbReference type="NCBI Taxonomy" id="2588099"/>
    <lineage>
        <taxon>Viruses</taxon>
        <taxon>Duplodnaviria</taxon>
        <taxon>Heunggongvirae</taxon>
        <taxon>Uroviricota</taxon>
        <taxon>Caudoviricetes</taxon>
        <taxon>Kunmingvirus</taxon>
        <taxon>Kunmingvirus kv4D05</taxon>
    </lineage>
</organism>
<evidence type="ECO:0000313" key="2">
    <source>
        <dbReference type="Proteomes" id="UP000316563"/>
    </source>
</evidence>
<evidence type="ECO:0008006" key="3">
    <source>
        <dbReference type="Google" id="ProtNLM"/>
    </source>
</evidence>
<dbReference type="Gene3D" id="1.10.3790.10">
    <property type="entry name" value="NinB"/>
    <property type="match status" value="1"/>
</dbReference>